<dbReference type="InterPro" id="IPR002347">
    <property type="entry name" value="SDR_fam"/>
</dbReference>
<gene>
    <name evidence="4" type="ORF">MKY91_01755</name>
</gene>
<dbReference type="PRINTS" id="PR00081">
    <property type="entry name" value="GDHRDH"/>
</dbReference>
<dbReference type="NCBIfam" id="NF006393">
    <property type="entry name" value="PRK08642.1"/>
    <property type="match status" value="1"/>
</dbReference>
<evidence type="ECO:0000256" key="1">
    <source>
        <dbReference type="ARBA" id="ARBA00006484"/>
    </source>
</evidence>
<comment type="subunit">
    <text evidence="2">Homotetramer.</text>
</comment>
<evidence type="ECO:0000256" key="3">
    <source>
        <dbReference type="ARBA" id="ARBA00023002"/>
    </source>
</evidence>
<keyword evidence="5" id="KW-1185">Reference proteome</keyword>
<dbReference type="SUPFAM" id="SSF51735">
    <property type="entry name" value="NAD(P)-binding Rossmann-fold domains"/>
    <property type="match status" value="1"/>
</dbReference>
<evidence type="ECO:0000313" key="4">
    <source>
        <dbReference type="EMBL" id="MEN0641884.1"/>
    </source>
</evidence>
<dbReference type="Proteomes" id="UP001418796">
    <property type="component" value="Unassembled WGS sequence"/>
</dbReference>
<dbReference type="Pfam" id="PF13561">
    <property type="entry name" value="adh_short_C2"/>
    <property type="match status" value="1"/>
</dbReference>
<comment type="caution">
    <text evidence="4">The sequence shown here is derived from an EMBL/GenBank/DDBJ whole genome shotgun (WGS) entry which is preliminary data.</text>
</comment>
<comment type="similarity">
    <text evidence="1">Belongs to the short-chain dehydrogenases/reductases (SDR) family.</text>
</comment>
<evidence type="ECO:0000256" key="2">
    <source>
        <dbReference type="ARBA" id="ARBA00011881"/>
    </source>
</evidence>
<proteinExistence type="inferred from homology"/>
<dbReference type="EMBL" id="JBCITK010000001">
    <property type="protein sequence ID" value="MEN0641884.1"/>
    <property type="molecule type" value="Genomic_DNA"/>
</dbReference>
<dbReference type="EC" id="1.1.1.100" evidence="4"/>
<dbReference type="PANTHER" id="PTHR43639:SF1">
    <property type="entry name" value="SHORT-CHAIN DEHYDROGENASE_REDUCTASE FAMILY PROTEIN"/>
    <property type="match status" value="1"/>
</dbReference>
<dbReference type="PRINTS" id="PR00080">
    <property type="entry name" value="SDRFAMILY"/>
</dbReference>
<dbReference type="GO" id="GO:0004316">
    <property type="term" value="F:3-oxoacyl-[acyl-carrier-protein] reductase (NADPH) activity"/>
    <property type="evidence" value="ECO:0007669"/>
    <property type="project" value="UniProtKB-EC"/>
</dbReference>
<evidence type="ECO:0000313" key="5">
    <source>
        <dbReference type="Proteomes" id="UP001418796"/>
    </source>
</evidence>
<protein>
    <submittedName>
        <fullName evidence="4">3-oxoacyl-ACP reductase</fullName>
        <ecNumber evidence="4">1.1.1.100</ecNumber>
    </submittedName>
</protein>
<sequence>MTRTVVVTGGSRGLGATIVKTLAEQGFQVVVNYYKSKEAAEALVSEIGEDKACAIQADVTNRAEVNQLIEQATAYFGKIDVVVNNALVDFKFDPTKQKSFTELSWEDYQKQVDGTLKAAFNVIQSVVPQFIDRQEGTIISIGTNLFQNPVVPYHEYTTAKAGLIGFTRNIAAELGVHGIKANVVSGGLLKTTDASAVTTPEVFDLIAQSTPLKKVTETQDVANLVAYLASEHSTGMTGQNITVDGGLTMN</sequence>
<reference evidence="4 5" key="1">
    <citation type="submission" date="2024-03" db="EMBL/GenBank/DDBJ databases">
        <title>Bacilli Hybrid Assemblies.</title>
        <authorList>
            <person name="Kovac J."/>
        </authorList>
    </citation>
    <scope>NUCLEOTIDE SEQUENCE [LARGE SCALE GENOMIC DNA]</scope>
    <source>
        <strain evidence="4 5">FSL R7-0666</strain>
    </source>
</reference>
<name>A0ABU9VDA5_9BACI</name>
<accession>A0ABU9VDA5</accession>
<organism evidence="4 5">
    <name type="scientific">Alkalicoccobacillus gibsonii</name>
    <dbReference type="NCBI Taxonomy" id="79881"/>
    <lineage>
        <taxon>Bacteria</taxon>
        <taxon>Bacillati</taxon>
        <taxon>Bacillota</taxon>
        <taxon>Bacilli</taxon>
        <taxon>Bacillales</taxon>
        <taxon>Bacillaceae</taxon>
        <taxon>Alkalicoccobacillus</taxon>
    </lineage>
</organism>
<dbReference type="RefSeq" id="WP_203088561.1">
    <property type="nucleotide sequence ID" value="NZ_JAEUZA010000003.1"/>
</dbReference>
<keyword evidence="3 4" id="KW-0560">Oxidoreductase</keyword>
<dbReference type="PANTHER" id="PTHR43639">
    <property type="entry name" value="OXIDOREDUCTASE, SHORT-CHAIN DEHYDROGENASE/REDUCTASE FAMILY (AFU_ORTHOLOGUE AFUA_5G02870)"/>
    <property type="match status" value="1"/>
</dbReference>
<dbReference type="Gene3D" id="3.40.50.720">
    <property type="entry name" value="NAD(P)-binding Rossmann-like Domain"/>
    <property type="match status" value="1"/>
</dbReference>
<dbReference type="InterPro" id="IPR036291">
    <property type="entry name" value="NAD(P)-bd_dom_sf"/>
</dbReference>